<protein>
    <recommendedName>
        <fullName evidence="3">DUF192 domain-containing protein</fullName>
    </recommendedName>
</protein>
<accession>A0A1F5N9B7</accession>
<reference evidence="1 2" key="1">
    <citation type="journal article" date="2016" name="Nat. Commun.">
        <title>Thousands of microbial genomes shed light on interconnected biogeochemical processes in an aquifer system.</title>
        <authorList>
            <person name="Anantharaman K."/>
            <person name="Brown C.T."/>
            <person name="Hug L.A."/>
            <person name="Sharon I."/>
            <person name="Castelle C.J."/>
            <person name="Probst A.J."/>
            <person name="Thomas B.C."/>
            <person name="Singh A."/>
            <person name="Wilkins M.J."/>
            <person name="Karaoz U."/>
            <person name="Brodie E.L."/>
            <person name="Williams K.H."/>
            <person name="Hubbard S.S."/>
            <person name="Banfield J.F."/>
        </authorList>
    </citation>
    <scope>NUCLEOTIDE SEQUENCE [LARGE SCALE GENOMIC DNA]</scope>
</reference>
<dbReference type="Gene3D" id="2.60.120.1140">
    <property type="entry name" value="Protein of unknown function DUF192"/>
    <property type="match status" value="1"/>
</dbReference>
<dbReference type="PROSITE" id="PS51257">
    <property type="entry name" value="PROKAR_LIPOPROTEIN"/>
    <property type="match status" value="1"/>
</dbReference>
<proteinExistence type="predicted"/>
<evidence type="ECO:0000313" key="2">
    <source>
        <dbReference type="Proteomes" id="UP000177610"/>
    </source>
</evidence>
<dbReference type="STRING" id="1817821.A2717_01275"/>
<organism evidence="1 2">
    <name type="scientific">Candidatus Doudnabacteria bacterium RIFCSPHIGHO2_01_FULL_41_86</name>
    <dbReference type="NCBI Taxonomy" id="1817821"/>
    <lineage>
        <taxon>Bacteria</taxon>
        <taxon>Candidatus Doudnaibacteriota</taxon>
    </lineage>
</organism>
<gene>
    <name evidence="1" type="ORF">A2717_01275</name>
</gene>
<dbReference type="InterPro" id="IPR003795">
    <property type="entry name" value="DUF192"/>
</dbReference>
<dbReference type="Pfam" id="PF02643">
    <property type="entry name" value="DUF192"/>
    <property type="match status" value="1"/>
</dbReference>
<dbReference type="PANTHER" id="PTHR37953">
    <property type="entry name" value="UPF0127 PROTEIN MJ1496"/>
    <property type="match status" value="1"/>
</dbReference>
<dbReference type="PANTHER" id="PTHR37953:SF1">
    <property type="entry name" value="UPF0127 PROTEIN MJ1496"/>
    <property type="match status" value="1"/>
</dbReference>
<dbReference type="AlphaFoldDB" id="A0A1F5N9B7"/>
<evidence type="ECO:0000313" key="1">
    <source>
        <dbReference type="EMBL" id="OGE74163.1"/>
    </source>
</evidence>
<comment type="caution">
    <text evidence="1">The sequence shown here is derived from an EMBL/GenBank/DDBJ whole genome shotgun (WGS) entry which is preliminary data.</text>
</comment>
<name>A0A1F5N9B7_9BACT</name>
<evidence type="ECO:0008006" key="3">
    <source>
        <dbReference type="Google" id="ProtNLM"/>
    </source>
</evidence>
<dbReference type="EMBL" id="MFEH01000001">
    <property type="protein sequence ID" value="OGE74163.1"/>
    <property type="molecule type" value="Genomic_DNA"/>
</dbReference>
<dbReference type="InterPro" id="IPR038695">
    <property type="entry name" value="Saro_0823-like_sf"/>
</dbReference>
<sequence>MSKIAIVFISLVFMAVSCNRVPTMSVGNERVEIEIAQTPDARNQGLSGRESLGENSGMLFIFESPDAYGFWMKDMKFPLDFIWIKDGKVIEITPNVGFRDQTTIYTPKSAVDSVLEVNAGWASKNGIKVGDQAIVD</sequence>
<dbReference type="Proteomes" id="UP000177610">
    <property type="component" value="Unassembled WGS sequence"/>
</dbReference>